<dbReference type="EMBL" id="CP001928">
    <property type="protein sequence ID" value="ADI38185.1"/>
    <property type="molecule type" value="Genomic_DNA"/>
</dbReference>
<gene>
    <name evidence="7 10" type="primary">rplI</name>
    <name evidence="10" type="ordered locus">wcw_0819</name>
</gene>
<dbReference type="SUPFAM" id="SSF55658">
    <property type="entry name" value="L9 N-domain-like"/>
    <property type="match status" value="1"/>
</dbReference>
<dbReference type="HAMAP" id="MF_00503">
    <property type="entry name" value="Ribosomal_bL9"/>
    <property type="match status" value="1"/>
</dbReference>
<evidence type="ECO:0000256" key="1">
    <source>
        <dbReference type="ARBA" id="ARBA00010605"/>
    </source>
</evidence>
<evidence type="ECO:0000256" key="7">
    <source>
        <dbReference type="HAMAP-Rule" id="MF_00503"/>
    </source>
</evidence>
<dbReference type="InterPro" id="IPR009027">
    <property type="entry name" value="Ribosomal_bL9/RNase_H1_N"/>
</dbReference>
<dbReference type="InterPro" id="IPR036935">
    <property type="entry name" value="Ribosomal_bL9_N_sf"/>
</dbReference>
<organism evidence="10 11">
    <name type="scientific">Waddlia chondrophila (strain ATCC VR-1470 / WSU 86-1044)</name>
    <dbReference type="NCBI Taxonomy" id="716544"/>
    <lineage>
        <taxon>Bacteria</taxon>
        <taxon>Pseudomonadati</taxon>
        <taxon>Chlamydiota</taxon>
        <taxon>Chlamydiia</taxon>
        <taxon>Parachlamydiales</taxon>
        <taxon>Waddliaceae</taxon>
        <taxon>Waddlia</taxon>
    </lineage>
</organism>
<dbReference type="KEGG" id="wch:wcw_0819"/>
<dbReference type="InterPro" id="IPR020069">
    <property type="entry name" value="Ribosomal_bL9_C"/>
</dbReference>
<evidence type="ECO:0000256" key="2">
    <source>
        <dbReference type="ARBA" id="ARBA00022730"/>
    </source>
</evidence>
<evidence type="ECO:0000313" key="11">
    <source>
        <dbReference type="Proteomes" id="UP000001505"/>
    </source>
</evidence>
<dbReference type="InterPro" id="IPR020594">
    <property type="entry name" value="Ribosomal_bL9_bac/chp"/>
</dbReference>
<dbReference type="Pfam" id="PF01281">
    <property type="entry name" value="Ribosomal_L9_N"/>
    <property type="match status" value="1"/>
</dbReference>
<evidence type="ECO:0000256" key="4">
    <source>
        <dbReference type="ARBA" id="ARBA00022980"/>
    </source>
</evidence>
<name>D6YVM4_WADCW</name>
<dbReference type="GO" id="GO:0005840">
    <property type="term" value="C:ribosome"/>
    <property type="evidence" value="ECO:0007669"/>
    <property type="project" value="UniProtKB-KW"/>
</dbReference>
<sequence length="167" mass="18377">MATQLLLIEDVEDLGRSGDVVSVKPGYARNFILPKGLGIIADKNALRMQARLQEERQKRAAEDRSEAEALAKVIEGATLTAVVKVDAEGHMYGSVASLDIVHLMQEQKSILIEKKNVQLKHPIKTTGVHQIPLRLKEGVEASFTLKVISEEGEQTAPAEETQEEPKE</sequence>
<feature type="domain" description="Ribosomal protein L9" evidence="8">
    <location>
        <begin position="4"/>
        <end position="47"/>
    </location>
</feature>
<dbReference type="GO" id="GO:0019843">
    <property type="term" value="F:rRNA binding"/>
    <property type="evidence" value="ECO:0007669"/>
    <property type="project" value="UniProtKB-UniRule"/>
</dbReference>
<dbReference type="GO" id="GO:0003735">
    <property type="term" value="F:structural constituent of ribosome"/>
    <property type="evidence" value="ECO:0007669"/>
    <property type="project" value="InterPro"/>
</dbReference>
<feature type="domain" description="Large ribosomal subunit protein bL9 C-terminal" evidence="9">
    <location>
        <begin position="66"/>
        <end position="148"/>
    </location>
</feature>
<evidence type="ECO:0000259" key="8">
    <source>
        <dbReference type="Pfam" id="PF01281"/>
    </source>
</evidence>
<comment type="similarity">
    <text evidence="1 7">Belongs to the bacterial ribosomal protein bL9 family.</text>
</comment>
<dbReference type="STRING" id="716544.wcw_0819"/>
<dbReference type="Gene3D" id="3.40.5.10">
    <property type="entry name" value="Ribosomal protein L9, N-terminal domain"/>
    <property type="match status" value="1"/>
</dbReference>
<dbReference type="NCBIfam" id="TIGR00158">
    <property type="entry name" value="L9"/>
    <property type="match status" value="1"/>
</dbReference>
<comment type="function">
    <text evidence="7">Binds to the 23S rRNA.</text>
</comment>
<evidence type="ECO:0000256" key="3">
    <source>
        <dbReference type="ARBA" id="ARBA00022884"/>
    </source>
</evidence>
<dbReference type="RefSeq" id="WP_013181903.1">
    <property type="nucleotide sequence ID" value="NC_014225.1"/>
</dbReference>
<dbReference type="PANTHER" id="PTHR21368">
    <property type="entry name" value="50S RIBOSOMAL PROTEIN L9"/>
    <property type="match status" value="1"/>
</dbReference>
<evidence type="ECO:0000256" key="5">
    <source>
        <dbReference type="ARBA" id="ARBA00023274"/>
    </source>
</evidence>
<dbReference type="eggNOG" id="COG0359">
    <property type="taxonomic scope" value="Bacteria"/>
</dbReference>
<protein>
    <recommendedName>
        <fullName evidence="6 7">Large ribosomal subunit protein bL9</fullName>
    </recommendedName>
</protein>
<dbReference type="InterPro" id="IPR036791">
    <property type="entry name" value="Ribosomal_bL9_C_sf"/>
</dbReference>
<dbReference type="InterPro" id="IPR020070">
    <property type="entry name" value="Ribosomal_bL9_N"/>
</dbReference>
<dbReference type="GO" id="GO:1990904">
    <property type="term" value="C:ribonucleoprotein complex"/>
    <property type="evidence" value="ECO:0007669"/>
    <property type="project" value="UniProtKB-KW"/>
</dbReference>
<evidence type="ECO:0000313" key="10">
    <source>
        <dbReference type="EMBL" id="ADI38185.1"/>
    </source>
</evidence>
<evidence type="ECO:0000259" key="9">
    <source>
        <dbReference type="Pfam" id="PF03948"/>
    </source>
</evidence>
<keyword evidence="4 7" id="KW-0689">Ribosomal protein</keyword>
<reference evidence="10 11" key="1">
    <citation type="journal article" date="2010" name="PLoS ONE">
        <title>The Waddlia genome: a window into chlamydial biology.</title>
        <authorList>
            <person name="Bertelli C."/>
            <person name="Collyn F."/>
            <person name="Croxatto A."/>
            <person name="Ruckert C."/>
            <person name="Polkinghorne A."/>
            <person name="Kebbi-Beghdadi C."/>
            <person name="Goesmann A."/>
            <person name="Vaughan L."/>
            <person name="Greub G."/>
        </authorList>
    </citation>
    <scope>NUCLEOTIDE SEQUENCE [LARGE SCALE GENOMIC DNA]</scope>
    <source>
        <strain evidence="11">ATCC VR-1470 / WSU 86-1044</strain>
    </source>
</reference>
<dbReference type="InterPro" id="IPR000244">
    <property type="entry name" value="Ribosomal_bL9"/>
</dbReference>
<keyword evidence="2 7" id="KW-0699">rRNA-binding</keyword>
<keyword evidence="11" id="KW-1185">Reference proteome</keyword>
<dbReference type="AlphaFoldDB" id="D6YVM4"/>
<dbReference type="SUPFAM" id="SSF55653">
    <property type="entry name" value="Ribosomal protein L9 C-domain"/>
    <property type="match status" value="1"/>
</dbReference>
<dbReference type="HOGENOM" id="CLU_078938_3_0_0"/>
<dbReference type="Pfam" id="PF03948">
    <property type="entry name" value="Ribosomal_L9_C"/>
    <property type="match status" value="1"/>
</dbReference>
<accession>D6YVM4</accession>
<evidence type="ECO:0000256" key="6">
    <source>
        <dbReference type="ARBA" id="ARBA00035292"/>
    </source>
</evidence>
<keyword evidence="3 7" id="KW-0694">RNA-binding</keyword>
<proteinExistence type="inferred from homology"/>
<keyword evidence="5 7" id="KW-0687">Ribonucleoprotein</keyword>
<dbReference type="GO" id="GO:0006412">
    <property type="term" value="P:translation"/>
    <property type="evidence" value="ECO:0007669"/>
    <property type="project" value="UniProtKB-UniRule"/>
</dbReference>
<dbReference type="OrthoDB" id="9788336at2"/>
<dbReference type="Proteomes" id="UP000001505">
    <property type="component" value="Chromosome"/>
</dbReference>
<dbReference type="Gene3D" id="3.10.430.100">
    <property type="entry name" value="Ribosomal protein L9, C-terminal domain"/>
    <property type="match status" value="1"/>
</dbReference>